<keyword evidence="2" id="KW-1185">Reference proteome</keyword>
<reference evidence="1" key="1">
    <citation type="journal article" date="2020" name="Stud. Mycol.">
        <title>101 Dothideomycetes genomes: a test case for predicting lifestyles and emergence of pathogens.</title>
        <authorList>
            <person name="Haridas S."/>
            <person name="Albert R."/>
            <person name="Binder M."/>
            <person name="Bloem J."/>
            <person name="Labutti K."/>
            <person name="Salamov A."/>
            <person name="Andreopoulos B."/>
            <person name="Baker S."/>
            <person name="Barry K."/>
            <person name="Bills G."/>
            <person name="Bluhm B."/>
            <person name="Cannon C."/>
            <person name="Castanera R."/>
            <person name="Culley D."/>
            <person name="Daum C."/>
            <person name="Ezra D."/>
            <person name="Gonzalez J."/>
            <person name="Henrissat B."/>
            <person name="Kuo A."/>
            <person name="Liang C."/>
            <person name="Lipzen A."/>
            <person name="Lutzoni F."/>
            <person name="Magnuson J."/>
            <person name="Mondo S."/>
            <person name="Nolan M."/>
            <person name="Ohm R."/>
            <person name="Pangilinan J."/>
            <person name="Park H.-J."/>
            <person name="Ramirez L."/>
            <person name="Alfaro M."/>
            <person name="Sun H."/>
            <person name="Tritt A."/>
            <person name="Yoshinaga Y."/>
            <person name="Zwiers L.-H."/>
            <person name="Turgeon B."/>
            <person name="Goodwin S."/>
            <person name="Spatafora J."/>
            <person name="Crous P."/>
            <person name="Grigoriev I."/>
        </authorList>
    </citation>
    <scope>NUCLEOTIDE SEQUENCE</scope>
    <source>
        <strain evidence="1">CBS 161.51</strain>
    </source>
</reference>
<organism evidence="1 2">
    <name type="scientific">Clathrospora elynae</name>
    <dbReference type="NCBI Taxonomy" id="706981"/>
    <lineage>
        <taxon>Eukaryota</taxon>
        <taxon>Fungi</taxon>
        <taxon>Dikarya</taxon>
        <taxon>Ascomycota</taxon>
        <taxon>Pezizomycotina</taxon>
        <taxon>Dothideomycetes</taxon>
        <taxon>Pleosporomycetidae</taxon>
        <taxon>Pleosporales</taxon>
        <taxon>Diademaceae</taxon>
        <taxon>Clathrospora</taxon>
    </lineage>
</organism>
<sequence>MQFTTGLPAAPNTLDVADAVSASFATVTKTATSTLVNIVGSTTLMTSTVTATAVAHSQPPTSTLLKNATTAYEALRKQGAATEIFQHVFAEHAQAIKWVVLGSIGAAAAAGSGALLMRLYLTDNPPLPIPYGQYARLWQITTKLMASKLKNAPGKAYLCQELLKAKKRCIT</sequence>
<dbReference type="AlphaFoldDB" id="A0A6A5T2J4"/>
<proteinExistence type="predicted"/>
<evidence type="ECO:0000313" key="1">
    <source>
        <dbReference type="EMBL" id="KAF1943327.1"/>
    </source>
</evidence>
<evidence type="ECO:0000313" key="2">
    <source>
        <dbReference type="Proteomes" id="UP000800038"/>
    </source>
</evidence>
<dbReference type="Proteomes" id="UP000800038">
    <property type="component" value="Unassembled WGS sequence"/>
</dbReference>
<name>A0A6A5T2J4_9PLEO</name>
<gene>
    <name evidence="1" type="ORF">EJ02DRAFT_421366</name>
</gene>
<protein>
    <submittedName>
        <fullName evidence="1">Uncharacterized protein</fullName>
    </submittedName>
</protein>
<dbReference type="EMBL" id="ML976026">
    <property type="protein sequence ID" value="KAF1943327.1"/>
    <property type="molecule type" value="Genomic_DNA"/>
</dbReference>
<accession>A0A6A5T2J4</accession>